<dbReference type="InterPro" id="IPR029044">
    <property type="entry name" value="Nucleotide-diphossugar_trans"/>
</dbReference>
<dbReference type="Pfam" id="PF03452">
    <property type="entry name" value="Anp1"/>
    <property type="match status" value="1"/>
</dbReference>
<gene>
    <name evidence="3" type="ORF">TWF730_010455</name>
</gene>
<sequence>MAYITPSPQRRVLFILSTLIFIAFGSSFLNPQAPQATIGGMSVLPTSYRSASVSSDTGLVREFPDRKTELKIDQDTDSDIEKHTFITRYHDAEHTPSTLVLVATKDDRSWGHNDGDPDRTFIDFLDMVTRQQIPPQDISIGLLTSNRESLERYSTILLSKDIPISSAKIVYAPNTDFQAGPDAISRSFPLRNFLMKETVKKEEHIVWIDPDIYELPEGLFNRFFDVAKSGIDELRIANVPKNKISKLLPLGITAVMCRQTTYRDMVRNAYSGPSEAEMKKWQEDENRKPLTAWPRPMAHIVGKTSDDALVRLDGVGETVLYIRADLIRKGLNWPQGDKIDSEGLCSLAKGMGAGCYGLGGSWETRHTDM</sequence>
<dbReference type="PANTHER" id="PTHR43083:SF6">
    <property type="entry name" value="MANNAN POLYMERASE COMPLEXES SUBUNIT MNN9"/>
    <property type="match status" value="1"/>
</dbReference>
<feature type="transmembrane region" description="Helical" evidence="2">
    <location>
        <begin position="12"/>
        <end position="29"/>
    </location>
</feature>
<evidence type="ECO:0000256" key="1">
    <source>
        <dbReference type="ARBA" id="ARBA00037964"/>
    </source>
</evidence>
<dbReference type="PANTHER" id="PTHR43083">
    <property type="entry name" value="MANNAN POLYMERASE II"/>
    <property type="match status" value="1"/>
</dbReference>
<accession>A0AAV9US18</accession>
<keyword evidence="4" id="KW-1185">Reference proteome</keyword>
<name>A0AAV9US18_9PEZI</name>
<keyword evidence="2" id="KW-0812">Transmembrane</keyword>
<dbReference type="Gene3D" id="3.90.550.10">
    <property type="entry name" value="Spore Coat Polysaccharide Biosynthesis Protein SpsA, Chain A"/>
    <property type="match status" value="1"/>
</dbReference>
<organism evidence="3 4">
    <name type="scientific">Orbilia blumenaviensis</name>
    <dbReference type="NCBI Taxonomy" id="1796055"/>
    <lineage>
        <taxon>Eukaryota</taxon>
        <taxon>Fungi</taxon>
        <taxon>Dikarya</taxon>
        <taxon>Ascomycota</taxon>
        <taxon>Pezizomycotina</taxon>
        <taxon>Orbiliomycetes</taxon>
        <taxon>Orbiliales</taxon>
        <taxon>Orbiliaceae</taxon>
        <taxon>Orbilia</taxon>
    </lineage>
</organism>
<dbReference type="EMBL" id="JAVHNS010000008">
    <property type="protein sequence ID" value="KAK6346124.1"/>
    <property type="molecule type" value="Genomic_DNA"/>
</dbReference>
<protein>
    <recommendedName>
        <fullName evidence="5">Glycosyltransferase family 31 protein</fullName>
    </recommendedName>
</protein>
<proteinExistence type="inferred from homology"/>
<keyword evidence="2" id="KW-1133">Transmembrane helix</keyword>
<comment type="caution">
    <text evidence="3">The sequence shown here is derived from an EMBL/GenBank/DDBJ whole genome shotgun (WGS) entry which is preliminary data.</text>
</comment>
<evidence type="ECO:0008006" key="5">
    <source>
        <dbReference type="Google" id="ProtNLM"/>
    </source>
</evidence>
<keyword evidence="2" id="KW-0472">Membrane</keyword>
<dbReference type="InterPro" id="IPR052086">
    <property type="entry name" value="Mannan_Polymerase_Subunit"/>
</dbReference>
<dbReference type="Proteomes" id="UP001373714">
    <property type="component" value="Unassembled WGS sequence"/>
</dbReference>
<evidence type="ECO:0000256" key="2">
    <source>
        <dbReference type="SAM" id="Phobius"/>
    </source>
</evidence>
<dbReference type="AlphaFoldDB" id="A0AAV9US18"/>
<evidence type="ECO:0000313" key="4">
    <source>
        <dbReference type="Proteomes" id="UP001373714"/>
    </source>
</evidence>
<comment type="similarity">
    <text evidence="1">Belongs to the ANP1/MMN9/VAN1 family.</text>
</comment>
<evidence type="ECO:0000313" key="3">
    <source>
        <dbReference type="EMBL" id="KAK6346124.1"/>
    </source>
</evidence>
<reference evidence="3 4" key="1">
    <citation type="submission" date="2019-10" db="EMBL/GenBank/DDBJ databases">
        <authorList>
            <person name="Palmer J.M."/>
        </authorList>
    </citation>
    <scope>NUCLEOTIDE SEQUENCE [LARGE SCALE GENOMIC DNA]</scope>
    <source>
        <strain evidence="3 4">TWF730</strain>
    </source>
</reference>